<protein>
    <submittedName>
        <fullName evidence="1">Uncharacterized protein</fullName>
    </submittedName>
</protein>
<dbReference type="EMBL" id="CP121196">
    <property type="protein sequence ID" value="XBH18045.1"/>
    <property type="molecule type" value="Genomic_DNA"/>
</dbReference>
<evidence type="ECO:0000313" key="1">
    <source>
        <dbReference type="EMBL" id="XBH18045.1"/>
    </source>
</evidence>
<evidence type="ECO:0000313" key="2">
    <source>
        <dbReference type="EMBL" id="XBH18056.1"/>
    </source>
</evidence>
<gene>
    <name evidence="1" type="ORF">P8935_01635</name>
    <name evidence="2" type="ORF">P8935_01705</name>
</gene>
<accession>A0AAU7DL42</accession>
<name>A0AAU7DL42_9BACT</name>
<sequence>MREESNQRGCNSSLTHEYYQKLLDLLNTAIATGDLSGGSAFDKTALLNLEQQAQSFASLPTATAGIRVMDDSFNYPLSLLLARLRALEGEAGNFTTVSGRLLDILANETRSLPPRAQHIFRARGRDPSLCSPSGHPDISLAGDSAPYILSGLCSL</sequence>
<dbReference type="EMBL" id="CP121196">
    <property type="protein sequence ID" value="XBH18056.1"/>
    <property type="molecule type" value="Genomic_DNA"/>
</dbReference>
<organism evidence="1">
    <name type="scientific">Telmatobacter sp. DSM 110680</name>
    <dbReference type="NCBI Taxonomy" id="3036704"/>
    <lineage>
        <taxon>Bacteria</taxon>
        <taxon>Pseudomonadati</taxon>
        <taxon>Acidobacteriota</taxon>
        <taxon>Terriglobia</taxon>
        <taxon>Terriglobales</taxon>
        <taxon>Acidobacteriaceae</taxon>
        <taxon>Telmatobacter</taxon>
    </lineage>
</organism>
<reference evidence="1" key="1">
    <citation type="submission" date="2023-03" db="EMBL/GenBank/DDBJ databases">
        <title>Edaphobacter sp.</title>
        <authorList>
            <person name="Huber K.J."/>
            <person name="Papendorf J."/>
            <person name="Pilke C."/>
            <person name="Bunk B."/>
            <person name="Sproeer C."/>
            <person name="Pester M."/>
        </authorList>
    </citation>
    <scope>NUCLEOTIDE SEQUENCE</scope>
    <source>
        <strain evidence="1">DSM 110680</strain>
    </source>
</reference>
<proteinExistence type="predicted"/>
<dbReference type="AlphaFoldDB" id="A0AAU7DL42"/>
<dbReference type="RefSeq" id="WP_348263271.1">
    <property type="nucleotide sequence ID" value="NZ_CP121196.1"/>
</dbReference>